<name>A0A127P9H0_9BURK</name>
<evidence type="ECO:0000313" key="1">
    <source>
        <dbReference type="EMBL" id="AMO94469.1"/>
    </source>
</evidence>
<gene>
    <name evidence="1" type="ORF">CFter6_1769</name>
</gene>
<evidence type="ECO:0000313" key="2">
    <source>
        <dbReference type="Proteomes" id="UP000072421"/>
    </source>
</evidence>
<accession>A0A127P9H0</accession>
<reference evidence="1 2" key="1">
    <citation type="submission" date="2015-11" db="EMBL/GenBank/DDBJ databases">
        <title>Exploring the genomic traits of fungus-feeding bacterial genus Collimonas.</title>
        <authorList>
            <person name="Song C."/>
            <person name="Schmidt R."/>
            <person name="de Jager V."/>
            <person name="Krzyzanowska D."/>
            <person name="Jongedijk E."/>
            <person name="Cankar K."/>
            <person name="Beekwilder J."/>
            <person name="van Veen A."/>
            <person name="de Boer W."/>
            <person name="van Veen J.A."/>
            <person name="Garbeva P."/>
        </authorList>
    </citation>
    <scope>NUCLEOTIDE SEQUENCE [LARGE SCALE GENOMIC DNA]</scope>
    <source>
        <strain evidence="1 2">Ter6</strain>
    </source>
</reference>
<dbReference type="Proteomes" id="UP000072421">
    <property type="component" value="Chromosome"/>
</dbReference>
<dbReference type="AlphaFoldDB" id="A0A127P9H0"/>
<organism evidence="1">
    <name type="scientific">Collimonas fungivorans</name>
    <dbReference type="NCBI Taxonomy" id="158899"/>
    <lineage>
        <taxon>Bacteria</taxon>
        <taxon>Pseudomonadati</taxon>
        <taxon>Pseudomonadota</taxon>
        <taxon>Betaproteobacteria</taxon>
        <taxon>Burkholderiales</taxon>
        <taxon>Oxalobacteraceae</taxon>
        <taxon>Collimonas</taxon>
    </lineage>
</organism>
<proteinExistence type="predicted"/>
<protein>
    <submittedName>
        <fullName evidence="1">Uncharacterized protein</fullName>
    </submittedName>
</protein>
<sequence>MIVLAGPTACPYRTQLWTVEGFSTVSAVLITQTMPAELPLLISTVKL</sequence>
<dbReference type="EMBL" id="CP013232">
    <property type="protein sequence ID" value="AMO94469.1"/>
    <property type="molecule type" value="Genomic_DNA"/>
</dbReference>